<dbReference type="RefSeq" id="WP_205309760.1">
    <property type="nucleotide sequence ID" value="NZ_JAERPS020000002.1"/>
</dbReference>
<protein>
    <recommendedName>
        <fullName evidence="4">DUF3828 domain-containing protein</fullName>
    </recommendedName>
</protein>
<keyword evidence="3" id="KW-1185">Reference proteome</keyword>
<evidence type="ECO:0000313" key="3">
    <source>
        <dbReference type="Proteomes" id="UP000663814"/>
    </source>
</evidence>
<dbReference type="EMBL" id="JAERPS020000002">
    <property type="protein sequence ID" value="MBZ9611595.1"/>
    <property type="molecule type" value="Genomic_DNA"/>
</dbReference>
<feature type="chain" id="PRO_5047213392" description="DUF3828 domain-containing protein" evidence="1">
    <location>
        <begin position="27"/>
        <end position="163"/>
    </location>
</feature>
<reference evidence="2 3" key="1">
    <citation type="submission" date="2020-12" db="EMBL/GenBank/DDBJ databases">
        <authorList>
            <person name="Ruan W."/>
            <person name="Khan S.A."/>
            <person name="Jeon C.O."/>
        </authorList>
    </citation>
    <scope>NUCLEOTIDE SEQUENCE [LARGE SCALE GENOMIC DNA]</scope>
    <source>
        <strain evidence="2 3">MA-13</strain>
    </source>
</reference>
<comment type="caution">
    <text evidence="2">The sequence shown here is derived from an EMBL/GenBank/DDBJ whole genome shotgun (WGS) entry which is preliminary data.</text>
</comment>
<dbReference type="Proteomes" id="UP000663814">
    <property type="component" value="Unassembled WGS sequence"/>
</dbReference>
<reference evidence="2 3" key="2">
    <citation type="submission" date="2021-08" db="EMBL/GenBank/DDBJ databases">
        <title>Rheinheimera aquimaris sp. nov., isolated from seawater of the East Sea in Korea.</title>
        <authorList>
            <person name="Kim K.H."/>
            <person name="Wenting R."/>
            <person name="Kim K.R."/>
            <person name="Jeon C.O."/>
        </authorList>
    </citation>
    <scope>NUCLEOTIDE SEQUENCE [LARGE SCALE GENOMIC DNA]</scope>
    <source>
        <strain evidence="2 3">MA-13</strain>
    </source>
</reference>
<organism evidence="2 3">
    <name type="scientific">Rheinheimera maricola</name>
    <dbReference type="NCBI Taxonomy" id="2793282"/>
    <lineage>
        <taxon>Bacteria</taxon>
        <taxon>Pseudomonadati</taxon>
        <taxon>Pseudomonadota</taxon>
        <taxon>Gammaproteobacteria</taxon>
        <taxon>Chromatiales</taxon>
        <taxon>Chromatiaceae</taxon>
        <taxon>Rheinheimera</taxon>
    </lineage>
</organism>
<evidence type="ECO:0000313" key="2">
    <source>
        <dbReference type="EMBL" id="MBZ9611595.1"/>
    </source>
</evidence>
<feature type="signal peptide" evidence="1">
    <location>
        <begin position="1"/>
        <end position="26"/>
    </location>
</feature>
<evidence type="ECO:0008006" key="4">
    <source>
        <dbReference type="Google" id="ProtNLM"/>
    </source>
</evidence>
<sequence>MRLAIKIAAFFSFYALLTACAWTVQATDPLYPLYQKFLQASRSDDIEILQDNLLSSRVSALWHESKEASLDEFSPIFKHVSSLTGKEHSHFYAITGETACLSVNLITDNAAAVAINTGFVLEKGGWKVDDVMLDLLQSEQDFVIKATCPLSAEDFLLQAEQSF</sequence>
<accession>A0ABS7X916</accession>
<keyword evidence="1" id="KW-0732">Signal</keyword>
<dbReference type="PROSITE" id="PS51257">
    <property type="entry name" value="PROKAR_LIPOPROTEIN"/>
    <property type="match status" value="1"/>
</dbReference>
<evidence type="ECO:0000256" key="1">
    <source>
        <dbReference type="SAM" id="SignalP"/>
    </source>
</evidence>
<name>A0ABS7X916_9GAMM</name>
<gene>
    <name evidence="2" type="ORF">I4W93_008285</name>
</gene>
<proteinExistence type="predicted"/>